<evidence type="ECO:0000256" key="9">
    <source>
        <dbReference type="ARBA" id="ARBA00023012"/>
    </source>
</evidence>
<dbReference type="PRINTS" id="PR00344">
    <property type="entry name" value="BCTRLSENSOR"/>
</dbReference>
<evidence type="ECO:0000256" key="7">
    <source>
        <dbReference type="ARBA" id="ARBA00022777"/>
    </source>
</evidence>
<feature type="region of interest" description="Disordered" evidence="11">
    <location>
        <begin position="59"/>
        <end position="80"/>
    </location>
</feature>
<keyword evidence="8" id="KW-0067">ATP-binding</keyword>
<evidence type="ECO:0000256" key="4">
    <source>
        <dbReference type="ARBA" id="ARBA00022553"/>
    </source>
</evidence>
<dbReference type="GO" id="GO:0000155">
    <property type="term" value="F:phosphorelay sensor kinase activity"/>
    <property type="evidence" value="ECO:0007669"/>
    <property type="project" value="InterPro"/>
</dbReference>
<name>A0A3M8CXF2_9BACL</name>
<dbReference type="EMBL" id="RHHQ01000028">
    <property type="protein sequence ID" value="RNB79535.1"/>
    <property type="molecule type" value="Genomic_DNA"/>
</dbReference>
<evidence type="ECO:0000313" key="13">
    <source>
        <dbReference type="EMBL" id="RNB79535.1"/>
    </source>
</evidence>
<dbReference type="FunFam" id="1.10.287.130:FF:000001">
    <property type="entry name" value="Two-component sensor histidine kinase"/>
    <property type="match status" value="1"/>
</dbReference>
<dbReference type="Gene3D" id="1.10.287.130">
    <property type="match status" value="1"/>
</dbReference>
<evidence type="ECO:0000259" key="12">
    <source>
        <dbReference type="PROSITE" id="PS50109"/>
    </source>
</evidence>
<dbReference type="RefSeq" id="WP_122921386.1">
    <property type="nucleotide sequence ID" value="NZ_RHHQ01000028.1"/>
</dbReference>
<evidence type="ECO:0000313" key="14">
    <source>
        <dbReference type="Proteomes" id="UP000271031"/>
    </source>
</evidence>
<dbReference type="GO" id="GO:0005886">
    <property type="term" value="C:plasma membrane"/>
    <property type="evidence" value="ECO:0007669"/>
    <property type="project" value="UniProtKB-SubCell"/>
</dbReference>
<dbReference type="Proteomes" id="UP000271031">
    <property type="component" value="Unassembled WGS sequence"/>
</dbReference>
<dbReference type="InterPro" id="IPR050736">
    <property type="entry name" value="Sensor_HK_Regulatory"/>
</dbReference>
<evidence type="ECO:0000256" key="3">
    <source>
        <dbReference type="ARBA" id="ARBA00012438"/>
    </source>
</evidence>
<dbReference type="PANTHER" id="PTHR43711">
    <property type="entry name" value="TWO-COMPONENT HISTIDINE KINASE"/>
    <property type="match status" value="1"/>
</dbReference>
<dbReference type="InterPro" id="IPR003661">
    <property type="entry name" value="HisK_dim/P_dom"/>
</dbReference>
<reference evidence="13 14" key="1">
    <citation type="submission" date="2018-10" db="EMBL/GenBank/DDBJ databases">
        <title>Phylogenomics of Brevibacillus.</title>
        <authorList>
            <person name="Dunlap C."/>
        </authorList>
    </citation>
    <scope>NUCLEOTIDE SEQUENCE [LARGE SCALE GENOMIC DNA]</scope>
    <source>
        <strain evidence="13 14">JCM 15716</strain>
    </source>
</reference>
<dbReference type="InterPro" id="IPR004358">
    <property type="entry name" value="Sig_transdc_His_kin-like_C"/>
</dbReference>
<keyword evidence="4" id="KW-0597">Phosphoprotein</keyword>
<evidence type="ECO:0000256" key="11">
    <source>
        <dbReference type="SAM" id="MobiDB-lite"/>
    </source>
</evidence>
<dbReference type="InterPro" id="IPR003594">
    <property type="entry name" value="HATPase_dom"/>
</dbReference>
<dbReference type="Gene3D" id="3.30.565.10">
    <property type="entry name" value="Histidine kinase-like ATPase, C-terminal domain"/>
    <property type="match status" value="1"/>
</dbReference>
<dbReference type="PANTHER" id="PTHR43711:SF28">
    <property type="entry name" value="SENSOR HISTIDINE KINASE YXDK"/>
    <property type="match status" value="1"/>
</dbReference>
<dbReference type="SMART" id="SM00388">
    <property type="entry name" value="HisKA"/>
    <property type="match status" value="1"/>
</dbReference>
<sequence length="446" mass="49553">MFEKTRRKLTLFYGGIAALLLLVMVFFFYFSLSFVITANVKASLQSLTAKIGHESREHHFFDWEPDKPPPPPDKGKGRKGRVDWDFLQPTQFAFVRGPAGGPPITSLGESQVQLAQKVNDFVSQQPLEPGEMEQIQITVDSTTKTYAIFRAQIDGMDPSDAIVYFGADITSMDQLLDQMQLLLTITAVLLLGLGTAAGYFFAGRAMVPITQAYKRQKEFTADASHELRTPLSVMLSSTEILAEKKESLPPFHQTVLTGMMDEITRMIRMVENLLSLARSETDAAELPHDEQEHFDVGQMAWEVCTQMHGSAAQKGVQLTLADEKTTLVPLPFHGNKDQIRQLLYILIDNAIKYTDSGGFITVSVTAVKYKKIKIVVKDTGCGIPEEDLPFIFERFYRIDKGRSRATGGTGLGLSIAAQIVAKHKGKISVESKLQKGTTFTVLLKDH</sequence>
<dbReference type="GO" id="GO:0005524">
    <property type="term" value="F:ATP binding"/>
    <property type="evidence" value="ECO:0007669"/>
    <property type="project" value="UniProtKB-KW"/>
</dbReference>
<accession>A0A3M8CXF2</accession>
<dbReference type="InterPro" id="IPR005467">
    <property type="entry name" value="His_kinase_dom"/>
</dbReference>
<dbReference type="SMART" id="SM00387">
    <property type="entry name" value="HATPase_c"/>
    <property type="match status" value="1"/>
</dbReference>
<comment type="catalytic activity">
    <reaction evidence="1">
        <text>ATP + protein L-histidine = ADP + protein N-phospho-L-histidine.</text>
        <dbReference type="EC" id="2.7.13.3"/>
    </reaction>
</comment>
<dbReference type="EC" id="2.7.13.3" evidence="3"/>
<dbReference type="FunFam" id="3.30.565.10:FF:000006">
    <property type="entry name" value="Sensor histidine kinase WalK"/>
    <property type="match status" value="1"/>
</dbReference>
<dbReference type="Pfam" id="PF02518">
    <property type="entry name" value="HATPase_c"/>
    <property type="match status" value="1"/>
</dbReference>
<evidence type="ECO:0000256" key="2">
    <source>
        <dbReference type="ARBA" id="ARBA00004651"/>
    </source>
</evidence>
<protein>
    <recommendedName>
        <fullName evidence="3">histidine kinase</fullName>
        <ecNumber evidence="3">2.7.13.3</ecNumber>
    </recommendedName>
</protein>
<keyword evidence="9" id="KW-0902">Two-component regulatory system</keyword>
<comment type="subcellular location">
    <subcellularLocation>
        <location evidence="2">Cell membrane</location>
        <topology evidence="2">Multi-pass membrane protein</topology>
    </subcellularLocation>
</comment>
<dbReference type="InterPro" id="IPR036890">
    <property type="entry name" value="HATPase_C_sf"/>
</dbReference>
<evidence type="ECO:0000256" key="5">
    <source>
        <dbReference type="ARBA" id="ARBA00022679"/>
    </source>
</evidence>
<gene>
    <name evidence="13" type="ORF">EDM56_28840</name>
</gene>
<dbReference type="InterPro" id="IPR036097">
    <property type="entry name" value="HisK_dim/P_sf"/>
</dbReference>
<proteinExistence type="predicted"/>
<dbReference type="OrthoDB" id="9813151at2"/>
<dbReference type="PROSITE" id="PS50109">
    <property type="entry name" value="HIS_KIN"/>
    <property type="match status" value="1"/>
</dbReference>
<dbReference type="Pfam" id="PF00512">
    <property type="entry name" value="HisKA"/>
    <property type="match status" value="1"/>
</dbReference>
<keyword evidence="5" id="KW-0808">Transferase</keyword>
<dbReference type="AlphaFoldDB" id="A0A3M8CXF2"/>
<dbReference type="CDD" id="cd00082">
    <property type="entry name" value="HisKA"/>
    <property type="match status" value="1"/>
</dbReference>
<evidence type="ECO:0000256" key="8">
    <source>
        <dbReference type="ARBA" id="ARBA00022840"/>
    </source>
</evidence>
<keyword evidence="6" id="KW-0547">Nucleotide-binding</keyword>
<evidence type="ECO:0000256" key="1">
    <source>
        <dbReference type="ARBA" id="ARBA00000085"/>
    </source>
</evidence>
<keyword evidence="7" id="KW-0418">Kinase</keyword>
<organism evidence="13 14">
    <name type="scientific">Brevibacillus fluminis</name>
    <dbReference type="NCBI Taxonomy" id="511487"/>
    <lineage>
        <taxon>Bacteria</taxon>
        <taxon>Bacillati</taxon>
        <taxon>Bacillota</taxon>
        <taxon>Bacilli</taxon>
        <taxon>Bacillales</taxon>
        <taxon>Paenibacillaceae</taxon>
        <taxon>Brevibacillus</taxon>
    </lineage>
</organism>
<dbReference type="SUPFAM" id="SSF47384">
    <property type="entry name" value="Homodimeric domain of signal transducing histidine kinase"/>
    <property type="match status" value="1"/>
</dbReference>
<feature type="domain" description="Histidine kinase" evidence="12">
    <location>
        <begin position="222"/>
        <end position="446"/>
    </location>
</feature>
<keyword evidence="14" id="KW-1185">Reference proteome</keyword>
<comment type="caution">
    <text evidence="13">The sequence shown here is derived from an EMBL/GenBank/DDBJ whole genome shotgun (WGS) entry which is preliminary data.</text>
</comment>
<evidence type="ECO:0000256" key="10">
    <source>
        <dbReference type="ARBA" id="ARBA00023136"/>
    </source>
</evidence>
<keyword evidence="10" id="KW-0472">Membrane</keyword>
<evidence type="ECO:0000256" key="6">
    <source>
        <dbReference type="ARBA" id="ARBA00022741"/>
    </source>
</evidence>
<dbReference type="SUPFAM" id="SSF55874">
    <property type="entry name" value="ATPase domain of HSP90 chaperone/DNA topoisomerase II/histidine kinase"/>
    <property type="match status" value="1"/>
</dbReference>
<dbReference type="CDD" id="cd00075">
    <property type="entry name" value="HATPase"/>
    <property type="match status" value="1"/>
</dbReference>